<evidence type="ECO:0000259" key="8">
    <source>
        <dbReference type="Pfam" id="PF00082"/>
    </source>
</evidence>
<protein>
    <recommendedName>
        <fullName evidence="8">Peptidase S8/S53 domain-containing protein</fullName>
    </recommendedName>
</protein>
<feature type="chain" id="PRO_5019399843" description="Peptidase S8/S53 domain-containing protein" evidence="7">
    <location>
        <begin position="22"/>
        <end position="504"/>
    </location>
</feature>
<keyword evidence="3 6" id="KW-0378">Hydrolase</keyword>
<feature type="active site" description="Charge relay system" evidence="5 6">
    <location>
        <position position="441"/>
    </location>
</feature>
<reference evidence="10" key="1">
    <citation type="submission" date="2017-11" db="EMBL/GenBank/DDBJ databases">
        <authorList>
            <person name="Watanabe M."/>
            <person name="Kojima H."/>
        </authorList>
    </citation>
    <scope>NUCLEOTIDE SEQUENCE [LARGE SCALE GENOMIC DNA]</scope>
    <source>
        <strain evidence="10">Tokyo 01</strain>
    </source>
</reference>
<dbReference type="PROSITE" id="PS51892">
    <property type="entry name" value="SUBTILASE"/>
    <property type="match status" value="1"/>
</dbReference>
<feature type="signal peptide" evidence="7">
    <location>
        <begin position="1"/>
        <end position="21"/>
    </location>
</feature>
<keyword evidence="7" id="KW-0732">Signal</keyword>
<feature type="active site" description="Charge relay system" evidence="5 6">
    <location>
        <position position="252"/>
    </location>
</feature>
<dbReference type="PRINTS" id="PR00723">
    <property type="entry name" value="SUBTILISIN"/>
</dbReference>
<dbReference type="Gene3D" id="3.40.50.200">
    <property type="entry name" value="Peptidase S8/S53 domain"/>
    <property type="match status" value="1"/>
</dbReference>
<proteinExistence type="inferred from homology"/>
<evidence type="ECO:0000256" key="1">
    <source>
        <dbReference type="ARBA" id="ARBA00011073"/>
    </source>
</evidence>
<evidence type="ECO:0000256" key="6">
    <source>
        <dbReference type="PROSITE-ProRule" id="PRU01240"/>
    </source>
</evidence>
<keyword evidence="2 6" id="KW-0645">Protease</keyword>
<reference evidence="10" key="2">
    <citation type="submission" date="2019-01" db="EMBL/GenBank/DDBJ databases">
        <title>Genome sequence of Desulfonema ishimotonii strain Tokyo 01.</title>
        <authorList>
            <person name="Fukui M."/>
        </authorList>
    </citation>
    <scope>NUCLEOTIDE SEQUENCE [LARGE SCALE GENOMIC DNA]</scope>
    <source>
        <strain evidence="10">Tokyo 01</strain>
    </source>
</reference>
<organism evidence="9 10">
    <name type="scientific">Desulfonema ishimotonii</name>
    <dbReference type="NCBI Taxonomy" id="45657"/>
    <lineage>
        <taxon>Bacteria</taxon>
        <taxon>Pseudomonadati</taxon>
        <taxon>Thermodesulfobacteriota</taxon>
        <taxon>Desulfobacteria</taxon>
        <taxon>Desulfobacterales</taxon>
        <taxon>Desulfococcaceae</taxon>
        <taxon>Desulfonema</taxon>
    </lineage>
</organism>
<name>A0A401FXK1_9BACT</name>
<dbReference type="GO" id="GO:0006508">
    <property type="term" value="P:proteolysis"/>
    <property type="evidence" value="ECO:0007669"/>
    <property type="project" value="UniProtKB-KW"/>
</dbReference>
<comment type="caution">
    <text evidence="9">The sequence shown here is derived from an EMBL/GenBank/DDBJ whole genome shotgun (WGS) entry which is preliminary data.</text>
</comment>
<dbReference type="EMBL" id="BEXT01000001">
    <property type="protein sequence ID" value="GBC61685.1"/>
    <property type="molecule type" value="Genomic_DNA"/>
</dbReference>
<comment type="similarity">
    <text evidence="1 6">Belongs to the peptidase S8 family.</text>
</comment>
<dbReference type="GO" id="GO:0004252">
    <property type="term" value="F:serine-type endopeptidase activity"/>
    <property type="evidence" value="ECO:0007669"/>
    <property type="project" value="UniProtKB-UniRule"/>
</dbReference>
<evidence type="ECO:0000256" key="4">
    <source>
        <dbReference type="ARBA" id="ARBA00022825"/>
    </source>
</evidence>
<evidence type="ECO:0000256" key="7">
    <source>
        <dbReference type="SAM" id="SignalP"/>
    </source>
</evidence>
<evidence type="ECO:0000256" key="3">
    <source>
        <dbReference type="ARBA" id="ARBA00022801"/>
    </source>
</evidence>
<dbReference type="InterPro" id="IPR036852">
    <property type="entry name" value="Peptidase_S8/S53_dom_sf"/>
</dbReference>
<dbReference type="InterPro" id="IPR015500">
    <property type="entry name" value="Peptidase_S8_subtilisin-rel"/>
</dbReference>
<feature type="domain" description="Peptidase S8/S53" evidence="8">
    <location>
        <begin position="186"/>
        <end position="489"/>
    </location>
</feature>
<gene>
    <name evidence="9" type="ORF">DENIS_2647</name>
</gene>
<feature type="active site" description="Charge relay system" evidence="5 6">
    <location>
        <position position="195"/>
    </location>
</feature>
<keyword evidence="10" id="KW-1185">Reference proteome</keyword>
<evidence type="ECO:0000313" key="9">
    <source>
        <dbReference type="EMBL" id="GBC61685.1"/>
    </source>
</evidence>
<dbReference type="InterPro" id="IPR000209">
    <property type="entry name" value="Peptidase_S8/S53_dom"/>
</dbReference>
<dbReference type="Pfam" id="PF00082">
    <property type="entry name" value="Peptidase_S8"/>
    <property type="match status" value="1"/>
</dbReference>
<dbReference type="AlphaFoldDB" id="A0A401FXK1"/>
<dbReference type="Proteomes" id="UP000288096">
    <property type="component" value="Unassembled WGS sequence"/>
</dbReference>
<keyword evidence="4 6" id="KW-0720">Serine protease</keyword>
<dbReference type="SUPFAM" id="SSF52743">
    <property type="entry name" value="Subtilisin-like"/>
    <property type="match status" value="1"/>
</dbReference>
<dbReference type="InterPro" id="IPR050131">
    <property type="entry name" value="Peptidase_S8_subtilisin-like"/>
</dbReference>
<evidence type="ECO:0000256" key="5">
    <source>
        <dbReference type="PIRSR" id="PIRSR615500-1"/>
    </source>
</evidence>
<accession>A0A401FXK1</accession>
<dbReference type="PANTHER" id="PTHR43806:SF11">
    <property type="entry name" value="CEREVISIN-RELATED"/>
    <property type="match status" value="1"/>
</dbReference>
<dbReference type="PANTHER" id="PTHR43806">
    <property type="entry name" value="PEPTIDASE S8"/>
    <property type="match status" value="1"/>
</dbReference>
<evidence type="ECO:0000313" key="10">
    <source>
        <dbReference type="Proteomes" id="UP000288096"/>
    </source>
</evidence>
<sequence length="504" mass="54136">MGAFTFFLLLTFLTAAGHTAAADQDKISPRLRHKLTDYPQWPVIVLGRTQFLNGPDAFDRFCKENGDQKRSELRKTLIAELGKIARKEQDEIIRAAGSPKNAVRLWIVNGVGLTLTRAQVRKLAALDSVKYIYADRGTPRLKGRGKVARILKPSPSEPFALSRRKLPWNISRIGADRVWRELKVTGEGVTVAMFDSGADYTHSDLRANTWINADEIPNNGKDDDGNGLADDCYGYNFARRTPAVMAAPGKQHGTWTSGIIAGDGTGGIQTGVAPRARLMHLIAWGSYCNAGQAFQYALENGADVMNMSFSWPDLGQARGLIRRMCEQATCAGLVMVSGAGNFGKGGKNPAPVPVQLRIPEGIPCVIAAGGVDREMKVPGFCSLGPVEWAGVKFYEDFLLPGGLIKPDVCGFTGPGYPLLGTDPKSGRSGYVNPNTTIAGNSFSGPHVSGVAALMLSAAPELPAWRVKEIIEQTATPVGKDGKNSRTGAGLINAWKAVRAAIFVK</sequence>
<evidence type="ECO:0000256" key="2">
    <source>
        <dbReference type="ARBA" id="ARBA00022670"/>
    </source>
</evidence>